<dbReference type="PRINTS" id="PR00714">
    <property type="entry name" value="MAN6PISMRASE"/>
</dbReference>
<dbReference type="PANTHER" id="PTHR10309:SF0">
    <property type="entry name" value="MANNOSE-6-PHOSPHATE ISOMERASE"/>
    <property type="match status" value="1"/>
</dbReference>
<dbReference type="GO" id="GO:0008270">
    <property type="term" value="F:zinc ion binding"/>
    <property type="evidence" value="ECO:0007669"/>
    <property type="project" value="InterPro"/>
</dbReference>
<dbReference type="SUPFAM" id="SSF51182">
    <property type="entry name" value="RmlC-like cupins"/>
    <property type="match status" value="1"/>
</dbReference>
<evidence type="ECO:0000256" key="10">
    <source>
        <dbReference type="ARBA" id="ARBA00030762"/>
    </source>
</evidence>
<dbReference type="InterPro" id="IPR018050">
    <property type="entry name" value="Pmannose_isomerase-type1_CS"/>
</dbReference>
<dbReference type="InterPro" id="IPR016305">
    <property type="entry name" value="Mannose-6-P_Isomerase"/>
</dbReference>
<dbReference type="InterPro" id="IPR046457">
    <property type="entry name" value="PMI_typeI_cat"/>
</dbReference>
<dbReference type="CDD" id="cd07011">
    <property type="entry name" value="cupin_PMI_type_I_N"/>
    <property type="match status" value="1"/>
</dbReference>
<dbReference type="AlphaFoldDB" id="A0AA85K206"/>
<evidence type="ECO:0000256" key="7">
    <source>
        <dbReference type="ARBA" id="ARBA00022833"/>
    </source>
</evidence>
<dbReference type="Gene3D" id="1.10.441.10">
    <property type="entry name" value="Phosphomannose Isomerase, domain 2"/>
    <property type="match status" value="1"/>
</dbReference>
<evidence type="ECO:0000256" key="6">
    <source>
        <dbReference type="ARBA" id="ARBA00022723"/>
    </source>
</evidence>
<reference evidence="14" key="1">
    <citation type="submission" date="2022-06" db="EMBL/GenBank/DDBJ databases">
        <authorList>
            <person name="Berger JAMES D."/>
            <person name="Berger JAMES D."/>
        </authorList>
    </citation>
    <scope>NUCLEOTIDE SEQUENCE [LARGE SCALE GENOMIC DNA]</scope>
</reference>
<sequence>MLRLKCAFQAYDWGKIGVSSEVYKLLERSGQYQELDLTKPYAELWMGTHVSGPSFLMDAPSTTLESYITEHSNCLGSSVVAKFGKALPFLFKVLSVRTALSVQAHPTKEYAIKLHAERPDVYKDSNHKPELAIALTPFEAMISFRSPAEIGTFAKYIPELHEIIGPEYTEDLINISASDEDLASPSIKAAYSRLMTADPKMVSTLVDNLKERLTNGEKITIPSIETNTTLDTDVLKEVFIRLATDFPGDVGCFSLFFFNYVRLNPGEAIFLEPNLPHAYISGDCIECMASSDNVIRAGLTQKFKDVDHLLKIVQYEPRWGSALMFSGELKEITPPQPTYPTMEQTKNSMNTPHIVTFSPPVEEFSVDKIVIPSQYQAVEFAPLKSASILLIINGQGRIQRLYGNRLSASRMTEISDVKDDSTPMNKNNNEKKKSSWTEENSTASAFVCECFEFNEGSVFFISAGIPFCIQQQQQLQSSSNVSDVLAFRAYANVFND</sequence>
<organism evidence="14 15">
    <name type="scientific">Trichobilharzia regenti</name>
    <name type="common">Nasal bird schistosome</name>
    <dbReference type="NCBI Taxonomy" id="157069"/>
    <lineage>
        <taxon>Eukaryota</taxon>
        <taxon>Metazoa</taxon>
        <taxon>Spiralia</taxon>
        <taxon>Lophotrochozoa</taxon>
        <taxon>Platyhelminthes</taxon>
        <taxon>Trematoda</taxon>
        <taxon>Digenea</taxon>
        <taxon>Strigeidida</taxon>
        <taxon>Schistosomatoidea</taxon>
        <taxon>Schistosomatidae</taxon>
        <taxon>Trichobilharzia</taxon>
    </lineage>
</organism>
<evidence type="ECO:0000259" key="13">
    <source>
        <dbReference type="Pfam" id="PF20512"/>
    </source>
</evidence>
<dbReference type="InterPro" id="IPR001250">
    <property type="entry name" value="Man6P_Isoase-1"/>
</dbReference>
<dbReference type="Pfam" id="PF20511">
    <property type="entry name" value="PMI_typeI_cat"/>
    <property type="match status" value="1"/>
</dbReference>
<evidence type="ECO:0000256" key="3">
    <source>
        <dbReference type="ARBA" id="ARBA00004666"/>
    </source>
</evidence>
<feature type="domain" description="Phosphomannose isomerase type I helical insertion" evidence="13">
    <location>
        <begin position="163"/>
        <end position="257"/>
    </location>
</feature>
<protein>
    <recommendedName>
        <fullName evidence="5">mannose-6-phosphate isomerase</fullName>
        <ecNumber evidence="5">5.3.1.8</ecNumber>
    </recommendedName>
    <alternativeName>
        <fullName evidence="9">Phosphohexomutase</fullName>
    </alternativeName>
    <alternativeName>
        <fullName evidence="10">Phosphomannose isomerase</fullName>
    </alternativeName>
</protein>
<evidence type="ECO:0000256" key="2">
    <source>
        <dbReference type="ARBA" id="ARBA00001947"/>
    </source>
</evidence>
<keyword evidence="6" id="KW-0479">Metal-binding</keyword>
<evidence type="ECO:0000256" key="4">
    <source>
        <dbReference type="ARBA" id="ARBA00010772"/>
    </source>
</evidence>
<dbReference type="Proteomes" id="UP000050795">
    <property type="component" value="Unassembled WGS sequence"/>
</dbReference>
<dbReference type="GO" id="GO:0009298">
    <property type="term" value="P:GDP-mannose biosynthetic process"/>
    <property type="evidence" value="ECO:0007669"/>
    <property type="project" value="InterPro"/>
</dbReference>
<comment type="cofactor">
    <cofactor evidence="2">
        <name>Zn(2+)</name>
        <dbReference type="ChEBI" id="CHEBI:29105"/>
    </cofactor>
</comment>
<keyword evidence="14" id="KW-1185">Reference proteome</keyword>
<dbReference type="GO" id="GO:0005975">
    <property type="term" value="P:carbohydrate metabolic process"/>
    <property type="evidence" value="ECO:0007669"/>
    <property type="project" value="InterPro"/>
</dbReference>
<comment type="catalytic activity">
    <reaction evidence="1">
        <text>D-mannose 6-phosphate = D-fructose 6-phosphate</text>
        <dbReference type="Rhea" id="RHEA:12356"/>
        <dbReference type="ChEBI" id="CHEBI:58735"/>
        <dbReference type="ChEBI" id="CHEBI:61527"/>
        <dbReference type="EC" id="5.3.1.8"/>
    </reaction>
</comment>
<feature type="region of interest" description="Disordered" evidence="11">
    <location>
        <begin position="417"/>
        <end position="436"/>
    </location>
</feature>
<evidence type="ECO:0000256" key="9">
    <source>
        <dbReference type="ARBA" id="ARBA00029741"/>
    </source>
</evidence>
<dbReference type="InterPro" id="IPR014710">
    <property type="entry name" value="RmlC-like_jellyroll"/>
</dbReference>
<reference evidence="15" key="2">
    <citation type="submission" date="2023-11" db="UniProtKB">
        <authorList>
            <consortium name="WormBaseParasite"/>
        </authorList>
    </citation>
    <scope>IDENTIFICATION</scope>
</reference>
<keyword evidence="7" id="KW-0862">Zinc</keyword>
<comment type="pathway">
    <text evidence="3">Nucleotide-sugar biosynthesis; GDP-alpha-D-mannose biosynthesis; alpha-D-mannose 1-phosphate from D-fructose 6-phosphate: step 1/2.</text>
</comment>
<dbReference type="GO" id="GO:0005829">
    <property type="term" value="C:cytosol"/>
    <property type="evidence" value="ECO:0007669"/>
    <property type="project" value="TreeGrafter"/>
</dbReference>
<dbReference type="NCBIfam" id="TIGR00218">
    <property type="entry name" value="manA"/>
    <property type="match status" value="1"/>
</dbReference>
<evidence type="ECO:0000256" key="1">
    <source>
        <dbReference type="ARBA" id="ARBA00000757"/>
    </source>
</evidence>
<evidence type="ECO:0000256" key="8">
    <source>
        <dbReference type="ARBA" id="ARBA00023235"/>
    </source>
</evidence>
<feature type="domain" description="Phosphomannose isomerase type I catalytic" evidence="12">
    <location>
        <begin position="1"/>
        <end position="145"/>
    </location>
</feature>
<evidence type="ECO:0000313" key="14">
    <source>
        <dbReference type="Proteomes" id="UP000050795"/>
    </source>
</evidence>
<evidence type="ECO:0000313" key="15">
    <source>
        <dbReference type="WBParaSite" id="TREG1_60780.1"/>
    </source>
</evidence>
<dbReference type="GO" id="GO:0004476">
    <property type="term" value="F:mannose-6-phosphate isomerase activity"/>
    <property type="evidence" value="ECO:0007669"/>
    <property type="project" value="UniProtKB-EC"/>
</dbReference>
<dbReference type="EC" id="5.3.1.8" evidence="5"/>
<dbReference type="Gene3D" id="2.60.120.10">
    <property type="entry name" value="Jelly Rolls"/>
    <property type="match status" value="2"/>
</dbReference>
<name>A0AA85K206_TRIRE</name>
<dbReference type="WBParaSite" id="TREG1_60780.1">
    <property type="protein sequence ID" value="TREG1_60780.1"/>
    <property type="gene ID" value="TREG1_60780"/>
</dbReference>
<dbReference type="InterPro" id="IPR046458">
    <property type="entry name" value="PMI_typeI_hel"/>
</dbReference>
<proteinExistence type="inferred from homology"/>
<evidence type="ECO:0000259" key="12">
    <source>
        <dbReference type="Pfam" id="PF20511"/>
    </source>
</evidence>
<dbReference type="PROSITE" id="PS00965">
    <property type="entry name" value="PMI_I_1"/>
    <property type="match status" value="1"/>
</dbReference>
<comment type="similarity">
    <text evidence="4">Belongs to the mannose-6-phosphate isomerase type 1 family.</text>
</comment>
<dbReference type="InterPro" id="IPR011051">
    <property type="entry name" value="RmlC_Cupin_sf"/>
</dbReference>
<dbReference type="PANTHER" id="PTHR10309">
    <property type="entry name" value="MANNOSE-6-PHOSPHATE ISOMERASE"/>
    <property type="match status" value="1"/>
</dbReference>
<evidence type="ECO:0000256" key="11">
    <source>
        <dbReference type="SAM" id="MobiDB-lite"/>
    </source>
</evidence>
<accession>A0AA85K206</accession>
<evidence type="ECO:0000256" key="5">
    <source>
        <dbReference type="ARBA" id="ARBA00011956"/>
    </source>
</evidence>
<keyword evidence="8" id="KW-0413">Isomerase</keyword>
<dbReference type="Pfam" id="PF20512">
    <property type="entry name" value="PMI_typeI_hel"/>
    <property type="match status" value="1"/>
</dbReference>